<gene>
    <name evidence="3" type="ORF">A0U93_05870</name>
</gene>
<evidence type="ECO:0000313" key="3">
    <source>
        <dbReference type="EMBL" id="AQS87542.1"/>
    </source>
</evidence>
<dbReference type="Proteomes" id="UP000188604">
    <property type="component" value="Chromosome"/>
</dbReference>
<keyword evidence="2" id="KW-1133">Transmembrane helix</keyword>
<dbReference type="EMBL" id="CP014691">
    <property type="protein sequence ID" value="AQS87542.1"/>
    <property type="molecule type" value="Genomic_DNA"/>
</dbReference>
<feature type="compositionally biased region" description="Polar residues" evidence="1">
    <location>
        <begin position="1"/>
        <end position="12"/>
    </location>
</feature>
<name>A0A1U9KP11_9PROT</name>
<protein>
    <submittedName>
        <fullName evidence="3">Uncharacterized protein</fullName>
    </submittedName>
</protein>
<feature type="transmembrane region" description="Helical" evidence="2">
    <location>
        <begin position="101"/>
        <end position="119"/>
    </location>
</feature>
<feature type="transmembrane region" description="Helical" evidence="2">
    <location>
        <begin position="39"/>
        <end position="58"/>
    </location>
</feature>
<dbReference type="RefSeq" id="WP_077806528.1">
    <property type="nucleotide sequence ID" value="NZ_BJXS01000002.1"/>
</dbReference>
<proteinExistence type="predicted"/>
<keyword evidence="2" id="KW-0472">Membrane</keyword>
<keyword evidence="4" id="KW-1185">Reference proteome</keyword>
<evidence type="ECO:0000256" key="1">
    <source>
        <dbReference type="SAM" id="MobiDB-lite"/>
    </source>
</evidence>
<sequence length="186" mass="19922">MNDTGIGTSNAFQGGPAREMHLSRGTEDGLARTPLEGFFFGWLAMVPMIVGALLGALLPRRAGRGVAMATRLWGGGLLCFLSGVHRGYSFREKGGPLPGEIGGMLAIFAPGMLSLLVPFRRLSLLMLTAGYAATAAIDTQSARRGEAPRFFARLRPVQMAVPVTAFGALFWRYRRSSGNGPRPTRP</sequence>
<organism evidence="3 4">
    <name type="scientific">Neoasaia chiangmaiensis</name>
    <dbReference type="NCBI Taxonomy" id="320497"/>
    <lineage>
        <taxon>Bacteria</taxon>
        <taxon>Pseudomonadati</taxon>
        <taxon>Pseudomonadota</taxon>
        <taxon>Alphaproteobacteria</taxon>
        <taxon>Acetobacterales</taxon>
        <taxon>Acetobacteraceae</taxon>
        <taxon>Neoasaia</taxon>
    </lineage>
</organism>
<keyword evidence="2" id="KW-0812">Transmembrane</keyword>
<evidence type="ECO:0000256" key="2">
    <source>
        <dbReference type="SAM" id="Phobius"/>
    </source>
</evidence>
<accession>A0A1U9KP11</accession>
<feature type="transmembrane region" description="Helical" evidence="2">
    <location>
        <begin position="70"/>
        <end position="89"/>
    </location>
</feature>
<feature type="region of interest" description="Disordered" evidence="1">
    <location>
        <begin position="1"/>
        <end position="25"/>
    </location>
</feature>
<dbReference type="AlphaFoldDB" id="A0A1U9KP11"/>
<evidence type="ECO:0000313" key="4">
    <source>
        <dbReference type="Proteomes" id="UP000188604"/>
    </source>
</evidence>
<dbReference type="STRING" id="320497.A0U93_05870"/>
<reference evidence="3 4" key="1">
    <citation type="submission" date="2016-03" db="EMBL/GenBank/DDBJ databases">
        <title>Acetic acid bacteria sequencing.</title>
        <authorList>
            <person name="Brandt J."/>
            <person name="Jakob F."/>
            <person name="Vogel R.F."/>
        </authorList>
    </citation>
    <scope>NUCLEOTIDE SEQUENCE [LARGE SCALE GENOMIC DNA]</scope>
    <source>
        <strain evidence="3 4">NBRC 101099</strain>
    </source>
</reference>
<dbReference type="KEGG" id="nch:A0U93_05870"/>
<dbReference type="OrthoDB" id="7273031at2"/>